<gene>
    <name evidence="30" type="ORF">ZEAMMB73_Zm00001d024159</name>
</gene>
<dbReference type="PANTHER" id="PTHR42684">
    <property type="entry name" value="ADENOSYLMETHIONINE-8-AMINO-7-OXONONANOATE AMINOTRANSFERASE"/>
    <property type="match status" value="1"/>
</dbReference>
<evidence type="ECO:0000256" key="15">
    <source>
        <dbReference type="ARBA" id="ARBA00022756"/>
    </source>
</evidence>
<sequence length="833" mass="91783">MVRRLFLHHARRRLHSGTASSIPLSTPIFAIFGANTGVGKTLVSAGLATALLSSPSPAVSSVAYLKPLQTGYPVDSDASFVFSRTPALLRAFPPCRATRLIASCRTFFQSPAVEAKAESLHESQEKVVTYGAGAAEQTKVLACCTAYAWREPVSPHLAAEREGMAAGDDEVKGCVEQWLLEEGIGEGGEVWKILETAGGVASPSASGTLQCDLYRPFRLPAILVGDGRLGGISSTLSAYETLLLRGYDVSAVILEDRELSNDKFLLSYLRNRVHVLILPQIPEDPLDDLTDWFSESSSIFIFLKDELQSFHSRRIERLNSMQRKSKALLWWPFTQHNLVPQDSVTVIDSRYGENFSVYKIKDKMLIPQFDACASWWTQGPDSNLQIELARDMGYAAARYGHVMFPENVHEPALHSAEVLLGGVGKGWASRVYYSDNGSTAIEIALKMAFRKFSLDHGIMASSENSTRNERNIQLKVLALNGSYHGDTLGAMEAQAPSAYTSFLQQPWYSGRGLFLDPPTVYIKSEVYNISLPQSMQHDPQTYGDTCFFSQAEVFCKTRDKTFAADLYSSYIKQKLSEFSLSSSSEHLAALIIEPVIQGAGGMLMIDPLFQRVLVSECRSRKIPVIFDEVFTGFWRLGVESASELLGCLPDIACYAKLMTGGIIPLAATLATEEVFESFESDSKLSTASIFYLVQLTALLHGHSYTAHAMGCTAALKAMQWYRGPSTNSNLDTDHMKLKELWDGTLVKQLSSLPNVKRVVSLGTLCAIELKAEGADAGYASLYASSLVQQLRKEDDIYIRPLGNVIYLMCGPCTPRDSCTRQLLKVHRRLCALN</sequence>
<organism evidence="30">
    <name type="scientific">Zea mays</name>
    <name type="common">Maize</name>
    <dbReference type="NCBI Taxonomy" id="4577"/>
    <lineage>
        <taxon>Eukaryota</taxon>
        <taxon>Viridiplantae</taxon>
        <taxon>Streptophyta</taxon>
        <taxon>Embryophyta</taxon>
        <taxon>Tracheophyta</taxon>
        <taxon>Spermatophyta</taxon>
        <taxon>Magnoliopsida</taxon>
        <taxon>Liliopsida</taxon>
        <taxon>Poales</taxon>
        <taxon>Poaceae</taxon>
        <taxon>PACMAD clade</taxon>
        <taxon>Panicoideae</taxon>
        <taxon>Andropogonodae</taxon>
        <taxon>Andropogoneae</taxon>
        <taxon>Tripsacinae</taxon>
        <taxon>Zea</taxon>
    </lineage>
</organism>
<evidence type="ECO:0000256" key="17">
    <source>
        <dbReference type="ARBA" id="ARBA00022842"/>
    </source>
</evidence>
<evidence type="ECO:0000256" key="4">
    <source>
        <dbReference type="ARBA" id="ARBA00004973"/>
    </source>
</evidence>
<comment type="subcellular location">
    <subcellularLocation>
        <location evidence="3">Mitochondrion</location>
    </subcellularLocation>
</comment>
<evidence type="ECO:0000256" key="16">
    <source>
        <dbReference type="ARBA" id="ARBA00022840"/>
    </source>
</evidence>
<keyword evidence="13" id="KW-0479">Metal-binding</keyword>
<dbReference type="InterPro" id="IPR015424">
    <property type="entry name" value="PyrdxlP-dep_Trfase"/>
</dbReference>
<evidence type="ECO:0000256" key="24">
    <source>
        <dbReference type="ARBA" id="ARBA00056212"/>
    </source>
</evidence>
<evidence type="ECO:0000256" key="25">
    <source>
        <dbReference type="ARBA" id="ARBA00057017"/>
    </source>
</evidence>
<evidence type="ECO:0000256" key="21">
    <source>
        <dbReference type="ARBA" id="ARBA00023268"/>
    </source>
</evidence>
<evidence type="ECO:0000256" key="19">
    <source>
        <dbReference type="ARBA" id="ARBA00022946"/>
    </source>
</evidence>
<dbReference type="STRING" id="4577.A0A1D6IXT4"/>
<evidence type="ECO:0000256" key="26">
    <source>
        <dbReference type="ARBA" id="ARBA00059731"/>
    </source>
</evidence>
<dbReference type="Gene3D" id="3.40.50.300">
    <property type="entry name" value="P-loop containing nucleotide triphosphate hydrolases"/>
    <property type="match status" value="1"/>
</dbReference>
<comment type="cofactor">
    <cofactor evidence="2">
        <name>Mg(2+)</name>
        <dbReference type="ChEBI" id="CHEBI:18420"/>
    </cofactor>
</comment>
<evidence type="ECO:0000256" key="13">
    <source>
        <dbReference type="ARBA" id="ARBA00022723"/>
    </source>
</evidence>
<dbReference type="AlphaFoldDB" id="A0A1D6IXT4"/>
<dbReference type="SUPFAM" id="SSF52540">
    <property type="entry name" value="P-loop containing nucleoside triphosphate hydrolases"/>
    <property type="match status" value="1"/>
</dbReference>
<dbReference type="GO" id="GO:0030170">
    <property type="term" value="F:pyridoxal phosphate binding"/>
    <property type="evidence" value="ECO:0007669"/>
    <property type="project" value="InterPro"/>
</dbReference>
<dbReference type="EMBL" id="CM000786">
    <property type="protein sequence ID" value="AQK40718.1"/>
    <property type="molecule type" value="Genomic_DNA"/>
</dbReference>
<dbReference type="SUPFAM" id="SSF53383">
    <property type="entry name" value="PLP-dependent transferases"/>
    <property type="match status" value="1"/>
</dbReference>
<keyword evidence="18" id="KW-0663">Pyridoxal phosphate</keyword>
<dbReference type="InterPro" id="IPR027417">
    <property type="entry name" value="P-loop_NTPase"/>
</dbReference>
<evidence type="ECO:0000256" key="8">
    <source>
        <dbReference type="ARBA" id="ARBA00013046"/>
    </source>
</evidence>
<evidence type="ECO:0000256" key="10">
    <source>
        <dbReference type="ARBA" id="ARBA00022598"/>
    </source>
</evidence>
<dbReference type="SMR" id="A0A1D6IXT4"/>
<evidence type="ECO:0000256" key="18">
    <source>
        <dbReference type="ARBA" id="ARBA00022898"/>
    </source>
</evidence>
<dbReference type="EC" id="2.6.1.62" evidence="7"/>
<evidence type="ECO:0000256" key="29">
    <source>
        <dbReference type="ARBA" id="ARBA00081932"/>
    </source>
</evidence>
<comment type="similarity">
    <text evidence="6">In the C-terminal section; belongs to the class-III pyridoxal-phosphate-dependent aminotransferase family. BioA subfamily.</text>
</comment>
<keyword evidence="16" id="KW-0067">ATP-binding</keyword>
<dbReference type="Gene3D" id="3.90.1150.10">
    <property type="entry name" value="Aspartate Aminotransferase, domain 1"/>
    <property type="match status" value="1"/>
</dbReference>
<name>A0A1D6IXT4_MAIZE</name>
<evidence type="ECO:0000313" key="30">
    <source>
        <dbReference type="EMBL" id="AQK40718.1"/>
    </source>
</evidence>
<comment type="function">
    <text evidence="26">Catalyzes a mechanistically unusual reaction, the ATP-dependent insertion of CO2 between the N7 and N8 nitrogen atoms of 7,8-diaminopelargonic acid (DAPA) to form an ureido ring.</text>
</comment>
<accession>A0A1D6IXT4</accession>
<dbReference type="PROSITE" id="PS00600">
    <property type="entry name" value="AA_TRANSFER_CLASS_3"/>
    <property type="match status" value="1"/>
</dbReference>
<keyword evidence="19" id="KW-0809">Transit peptide</keyword>
<evidence type="ECO:0000256" key="1">
    <source>
        <dbReference type="ARBA" id="ARBA00001933"/>
    </source>
</evidence>
<dbReference type="GO" id="GO:0005524">
    <property type="term" value="F:ATP binding"/>
    <property type="evidence" value="ECO:0007669"/>
    <property type="project" value="UniProtKB-KW"/>
</dbReference>
<comment type="similarity">
    <text evidence="27">In the N-terminal section; belongs to the dethiobiotin synthetase family.</text>
</comment>
<evidence type="ECO:0000256" key="3">
    <source>
        <dbReference type="ARBA" id="ARBA00004173"/>
    </source>
</evidence>
<keyword evidence="10" id="KW-0436">Ligase</keyword>
<dbReference type="HAMAP" id="MF_00336">
    <property type="entry name" value="BioD"/>
    <property type="match status" value="1"/>
</dbReference>
<dbReference type="CDD" id="cd03109">
    <property type="entry name" value="DTBS"/>
    <property type="match status" value="1"/>
</dbReference>
<dbReference type="GO" id="GO:0004015">
    <property type="term" value="F:adenosylmethionine-8-amino-7-oxononanoate transaminase activity"/>
    <property type="evidence" value="ECO:0007669"/>
    <property type="project" value="UniProtKB-EC"/>
</dbReference>
<dbReference type="FunCoup" id="A0A1D6IXT4">
    <property type="interactions" value="374"/>
</dbReference>
<dbReference type="InterPro" id="IPR004472">
    <property type="entry name" value="DTB_synth_BioD"/>
</dbReference>
<keyword evidence="21" id="KW-0511">Multifunctional enzyme</keyword>
<comment type="pathway">
    <text evidence="4">Cofactor biosynthesis; biotin biosynthesis; biotin from 7,8-diaminononanoate: step 1/2.</text>
</comment>
<evidence type="ECO:0000256" key="6">
    <source>
        <dbReference type="ARBA" id="ARBA00006507"/>
    </source>
</evidence>
<dbReference type="Pfam" id="PF13500">
    <property type="entry name" value="AAA_26"/>
    <property type="match status" value="2"/>
</dbReference>
<keyword evidence="15" id="KW-0093">Biotin biosynthesis</keyword>
<dbReference type="InterPro" id="IPR049704">
    <property type="entry name" value="Aminotrans_3_PPA_site"/>
</dbReference>
<dbReference type="IntAct" id="A0A1D6IXT4">
    <property type="interactions" value="2"/>
</dbReference>
<dbReference type="InterPro" id="IPR005814">
    <property type="entry name" value="Aminotrans_3"/>
</dbReference>
<comment type="pathway">
    <text evidence="5">Cofactor biosynthesis; biotin biosynthesis; 7,8-diaminononanoate from 8-amino-7-oxononanoate (SAM route): step 1/1.</text>
</comment>
<keyword evidence="9 30" id="KW-0032">Aminotransferase</keyword>
<evidence type="ECO:0000256" key="14">
    <source>
        <dbReference type="ARBA" id="ARBA00022741"/>
    </source>
</evidence>
<evidence type="ECO:0000256" key="7">
    <source>
        <dbReference type="ARBA" id="ARBA00013009"/>
    </source>
</evidence>
<dbReference type="GO" id="GO:0005739">
    <property type="term" value="C:mitochondrion"/>
    <property type="evidence" value="ECO:0007669"/>
    <property type="project" value="UniProtKB-SubCell"/>
</dbReference>
<dbReference type="InterPro" id="IPR015422">
    <property type="entry name" value="PyrdxlP-dep_Trfase_small"/>
</dbReference>
<dbReference type="PANTHER" id="PTHR42684:SF3">
    <property type="entry name" value="ADENOSYLMETHIONINE-8-AMINO-7-OXONONANOATE AMINOTRANSFERASE"/>
    <property type="match status" value="1"/>
</dbReference>
<dbReference type="GO" id="GO:0000287">
    <property type="term" value="F:magnesium ion binding"/>
    <property type="evidence" value="ECO:0007669"/>
    <property type="project" value="InterPro"/>
</dbReference>
<keyword evidence="20" id="KW-0496">Mitochondrion</keyword>
<keyword evidence="11 30" id="KW-0808">Transferase</keyword>
<keyword evidence="17" id="KW-0460">Magnesium</keyword>
<evidence type="ECO:0000256" key="20">
    <source>
        <dbReference type="ARBA" id="ARBA00023128"/>
    </source>
</evidence>
<dbReference type="FunFam" id="3.90.1150.10:FF:000090">
    <property type="entry name" value="Bifunctional dethiobiotin synthetase/7,8-diamino-pelargonic acid aminotransferase, mitochondrial"/>
    <property type="match status" value="1"/>
</dbReference>
<evidence type="ECO:0000256" key="5">
    <source>
        <dbReference type="ARBA" id="ARBA00005063"/>
    </source>
</evidence>
<comment type="catalytic activity">
    <reaction evidence="23">
        <text>(7R,8S)-7,8-diammoniononanoate + CO2 + ATP = (4R,5S)-dethiobiotin + ADP + phosphate + 3 H(+)</text>
        <dbReference type="Rhea" id="RHEA:15805"/>
        <dbReference type="ChEBI" id="CHEBI:15378"/>
        <dbReference type="ChEBI" id="CHEBI:16526"/>
        <dbReference type="ChEBI" id="CHEBI:30616"/>
        <dbReference type="ChEBI" id="CHEBI:43474"/>
        <dbReference type="ChEBI" id="CHEBI:149469"/>
        <dbReference type="ChEBI" id="CHEBI:149473"/>
        <dbReference type="ChEBI" id="CHEBI:456216"/>
        <dbReference type="EC" id="6.3.3.3"/>
    </reaction>
</comment>
<evidence type="ECO:0000256" key="2">
    <source>
        <dbReference type="ARBA" id="ARBA00001946"/>
    </source>
</evidence>
<dbReference type="InterPro" id="IPR015421">
    <property type="entry name" value="PyrdxlP-dep_Trfase_major"/>
</dbReference>
<dbReference type="EC" id="6.3.3.3" evidence="8"/>
<comment type="cofactor">
    <cofactor evidence="1">
        <name>pyridoxal 5'-phosphate</name>
        <dbReference type="ChEBI" id="CHEBI:597326"/>
    </cofactor>
</comment>
<evidence type="ECO:0000256" key="23">
    <source>
        <dbReference type="ARBA" id="ARBA00050756"/>
    </source>
</evidence>
<protein>
    <recommendedName>
        <fullName evidence="28">Bifunctional dethiobiotin synthetase/7,8-diamino-pelargonic acid aminotransferase, mitochondrial</fullName>
        <ecNumber evidence="7">2.6.1.62</ecNumber>
        <ecNumber evidence="8">6.3.3.3</ecNumber>
    </recommendedName>
    <alternativeName>
        <fullName evidence="29">Bifunctional BIO3-BIO1 protein</fullName>
    </alternativeName>
</protein>
<dbReference type="Pfam" id="PF00202">
    <property type="entry name" value="Aminotran_3"/>
    <property type="match status" value="1"/>
</dbReference>
<evidence type="ECO:0000256" key="22">
    <source>
        <dbReference type="ARBA" id="ARBA00048449"/>
    </source>
</evidence>
<evidence type="ECO:0000256" key="27">
    <source>
        <dbReference type="ARBA" id="ARBA00061367"/>
    </source>
</evidence>
<reference evidence="30" key="1">
    <citation type="submission" date="2015-12" db="EMBL/GenBank/DDBJ databases">
        <title>Update maize B73 reference genome by single molecule sequencing technologies.</title>
        <authorList>
            <consortium name="Maize Genome Sequencing Project"/>
            <person name="Ware D."/>
        </authorList>
    </citation>
    <scope>NUCLEOTIDE SEQUENCE</scope>
    <source>
        <tissue evidence="30">Seedling</tissue>
    </source>
</reference>
<dbReference type="Gene3D" id="3.40.640.10">
    <property type="entry name" value="Type I PLP-dependent aspartate aminotransferase-like (Major domain)"/>
    <property type="match status" value="1"/>
</dbReference>
<evidence type="ECO:0000256" key="12">
    <source>
        <dbReference type="ARBA" id="ARBA00022691"/>
    </source>
</evidence>
<evidence type="ECO:0000256" key="28">
    <source>
        <dbReference type="ARBA" id="ARBA00070559"/>
    </source>
</evidence>
<comment type="function">
    <text evidence="25">Bifunctional enzyme that catalyzes two different reactions involved in the biotin biosynthesis.</text>
</comment>
<proteinExistence type="inferred from homology"/>
<dbReference type="FunFam" id="3.40.50.300:FF:001675">
    <property type="entry name" value="Bifunctional dethiobiotin synthetase/7,8-diamino-pelargonic acid aminotransferase, mitochondrial"/>
    <property type="match status" value="1"/>
</dbReference>
<comment type="function">
    <text evidence="24">Catalyzes the transfer of the alpha-amino group from S-adenosyl-L-methionine (SAM) to 7-keto-8-aminopelargonic acid (KAPA) to form 7,8-diaminopelargonic acid (DAPA). It is the only aminotransferase known to utilize SAM as an amino donor.</text>
</comment>
<evidence type="ECO:0000256" key="11">
    <source>
        <dbReference type="ARBA" id="ARBA00022679"/>
    </source>
</evidence>
<keyword evidence="12" id="KW-0949">S-adenosyl-L-methionine</keyword>
<comment type="catalytic activity">
    <reaction evidence="22">
        <text>(8S)-8-amino-7-oxononanoate + S-adenosyl-L-methionine = S-adenosyl-4-methylsulfanyl-2-oxobutanoate + (7R,8S)-7,8-diammoniononanoate</text>
        <dbReference type="Rhea" id="RHEA:16861"/>
        <dbReference type="ChEBI" id="CHEBI:16490"/>
        <dbReference type="ChEBI" id="CHEBI:59789"/>
        <dbReference type="ChEBI" id="CHEBI:149468"/>
        <dbReference type="ChEBI" id="CHEBI:149469"/>
        <dbReference type="EC" id="2.6.1.62"/>
    </reaction>
</comment>
<dbReference type="InParanoid" id="A0A1D6IXT4"/>
<keyword evidence="14" id="KW-0547">Nucleotide-binding</keyword>
<dbReference type="FunFam" id="3.40.640.10:FF:000088">
    <property type="entry name" value="Bifunctional dethiobiotin synthetase/7,8-diamino-pelargonic acid aminotransferase"/>
    <property type="match status" value="1"/>
</dbReference>
<dbReference type="ExpressionAtlas" id="A0A1D6IXT4">
    <property type="expression patterns" value="baseline and differential"/>
</dbReference>
<dbReference type="GO" id="GO:0004141">
    <property type="term" value="F:dethiobiotin synthase activity"/>
    <property type="evidence" value="ECO:0007669"/>
    <property type="project" value="UniProtKB-EC"/>
</dbReference>
<dbReference type="GO" id="GO:0009102">
    <property type="term" value="P:biotin biosynthetic process"/>
    <property type="evidence" value="ECO:0007669"/>
    <property type="project" value="UniProtKB-UniPathway"/>
</dbReference>
<evidence type="ECO:0000256" key="9">
    <source>
        <dbReference type="ARBA" id="ARBA00022576"/>
    </source>
</evidence>
<dbReference type="UniPathway" id="UPA00078"/>